<feature type="non-terminal residue" evidence="3">
    <location>
        <position position="1706"/>
    </location>
</feature>
<dbReference type="PANTHER" id="PTHR47331">
    <property type="entry name" value="PHD-TYPE DOMAIN-CONTAINING PROTEIN"/>
    <property type="match status" value="1"/>
</dbReference>
<dbReference type="InterPro" id="IPR043502">
    <property type="entry name" value="DNA/RNA_pol_sf"/>
</dbReference>
<name>A0A0C2FIM3_9BILA</name>
<sequence length="1706" mass="197538">MNFSCQSKARPTYVSRPSDLSWLRNKHRIVQVRLVDKQGTTHTCELYDSPIITSKTTNPQLTAEDLQYIKEKGLQLSSAPEDQSRPRILLGCDHLWEMVEGEKHRLPSGMHLISTKFGHMVSGRKNKPAQKDYNHVLQTEARQEEMETWDRYWKMESSGIEEYTGTEKAEKQMLEEKIMKRFKETILKRPDGYYVRLPWKEPHTHLPDNKRMAVARLKSLLRQYENRKEFLEEFDRIFKEQLQQGMIEEVTEEMDRKIFKDKVVHYLAYQAVVTPEKKTTPKRIVFDASAHYAGEPSLNDVLHQGPLIMPNISGMLMRFRTGKIAITADIEKAFLQVRLHEEDRDATRFLWIRDLTMPFTEDNAITFRFTRVAFGLISSPFLLAATINFHLETAENNKIIAAEIKDNLYVDNLLMTAETKEEGIKQYQEAKKIFNALNMNMREFVTNSPGVRAKMARADRCSDAVAKVLGIEWKTEEDKLVIQCSIHPSVKITKRTVLHINASVFDPLGWLTPLMLRNKRFFQSLWIKSYDWNEILTEEDQEQWKKLCDSINNFRMELPRRVATKRGVHQLVAFSDASTNAMAACVYVKQGNNQELLVAKSKLPSIKGVHTIPKLEMNALTIAGRLTLTTYEELKKTISMDAVYLLSDSEIVLNWLKNGDPSKVTGVLVSNRVKELKRIAAKFKEEGVKVYFGYISTKHNPADCATRGLTAEELHDHIWWKGPEFLSKEQKDWPEETRLFEIPRETADVLQISVQKEDTHLFNIDRFSSMPKLRKTVAYVLKFLNRTTRNLPHAAKDRIRKAIGMEKVMEANTPVEAAELRNAEKIIIKAHQKQYYSIITANTQRKLNVTLDSDGIWRCHGRLGKSRLTEEAKKPIFIAPNNSLANLIIQEAHGKYHRSTAHTMAEVKKVIRKCTACQRYNNLPFRYPPLAELPTRRVVRSRPFQDVGLDLFGPLKTRNAEGIQAKTYGCIFTCATTRLMHVELITDNTTTSFINAMRRFMSRRGVPRTITCDNAPTFLLAERILTDSLLESQVDGQIGEFLASAGITWHKITPYAPWQGGFYERLIKDVKWALNKTLGRRILDEDSLRTVLVEIESCLNCRPLTYQEEDPDELVSIRPIDFLQNRIVISYSLDKTQDDVEDPNFLLATERAQLRTRRDAEQALKTSCDITDKFWQVWNQAYLTSLREHHRRHLEQGRSSPKKPRLGQVVLIEDPLLPRNAWRLGRISNLERSNDGEVRQVELRMSNGKTTRRPVNLLIPLEIEEELEDDHVTPETSPQVAEDVPVMVENSRPRRKVRENFPYNREEFEINCLVDDIHSNDIFFRMDVREAAETLLDSYTPKSPSRLWEESEVQRRLDVVYEDLTELLVKSDRCQAKLENIKKELSSANPPSAPKKTHEDTIRLYYEMHTIASKLDCNLAVGEMLWEIYEMIAEENPELEKSKAEYQYRSRPSGQPFHREISRVIILKEKEKLEELLPEVWKLKVDAFVEEPDTPTITDQLNRIEGLMRELDLGAPEGTSNIRSSEILQEIQKMAVKVKRMDAVVYEKLYRPPEESVTLLMKEMEDRLNEKLQALVGSIHLKLDRMAEEWEKKVELIIDAQINTVVQLKEAQKPKKETQVPEKAPRAPEKKHGEKKRRSDREEDPSSKRPPMPKEVMVAKDKIRYLAKCKERTFGNSSSMLVKNGRAVMCNFCETIGRHEEDACPE</sequence>
<accession>A0A0C2FIM3</accession>
<dbReference type="PROSITE" id="PS50994">
    <property type="entry name" value="INTEGRASE"/>
    <property type="match status" value="1"/>
</dbReference>
<proteinExistence type="predicted"/>
<dbReference type="InterPro" id="IPR008042">
    <property type="entry name" value="Retrotrans_Pao"/>
</dbReference>
<dbReference type="EMBL" id="KN768912">
    <property type="protein sequence ID" value="KIH46574.1"/>
    <property type="molecule type" value="Genomic_DNA"/>
</dbReference>
<reference evidence="3 4" key="1">
    <citation type="submission" date="2013-12" db="EMBL/GenBank/DDBJ databases">
        <title>Draft genome of the parsitic nematode Ancylostoma duodenale.</title>
        <authorList>
            <person name="Mitreva M."/>
        </authorList>
    </citation>
    <scope>NUCLEOTIDE SEQUENCE [LARGE SCALE GENOMIC DNA]</scope>
    <source>
        <strain evidence="3 4">Zhejiang</strain>
    </source>
</reference>
<feature type="domain" description="Integrase catalytic" evidence="2">
    <location>
        <begin position="939"/>
        <end position="1119"/>
    </location>
</feature>
<dbReference type="Pfam" id="PF18701">
    <property type="entry name" value="DUF5641"/>
    <property type="match status" value="1"/>
</dbReference>
<feature type="compositionally biased region" description="Basic and acidic residues" evidence="1">
    <location>
        <begin position="1610"/>
        <end position="1647"/>
    </location>
</feature>
<keyword evidence="4" id="KW-1185">Reference proteome</keyword>
<dbReference type="Gene3D" id="3.30.420.10">
    <property type="entry name" value="Ribonuclease H-like superfamily/Ribonuclease H"/>
    <property type="match status" value="1"/>
</dbReference>
<feature type="region of interest" description="Disordered" evidence="1">
    <location>
        <begin position="1610"/>
        <end position="1657"/>
    </location>
</feature>
<dbReference type="InterPro" id="IPR012337">
    <property type="entry name" value="RNaseH-like_sf"/>
</dbReference>
<organism evidence="3 4">
    <name type="scientific">Ancylostoma duodenale</name>
    <dbReference type="NCBI Taxonomy" id="51022"/>
    <lineage>
        <taxon>Eukaryota</taxon>
        <taxon>Metazoa</taxon>
        <taxon>Ecdysozoa</taxon>
        <taxon>Nematoda</taxon>
        <taxon>Chromadorea</taxon>
        <taxon>Rhabditida</taxon>
        <taxon>Rhabditina</taxon>
        <taxon>Rhabditomorpha</taxon>
        <taxon>Strongyloidea</taxon>
        <taxon>Ancylostomatidae</taxon>
        <taxon>Ancylostomatinae</taxon>
        <taxon>Ancylostoma</taxon>
    </lineage>
</organism>
<dbReference type="Gene3D" id="3.10.10.10">
    <property type="entry name" value="HIV Type 1 Reverse Transcriptase, subunit A, domain 1"/>
    <property type="match status" value="1"/>
</dbReference>
<dbReference type="InterPro" id="IPR000477">
    <property type="entry name" value="RT_dom"/>
</dbReference>
<evidence type="ECO:0000259" key="2">
    <source>
        <dbReference type="PROSITE" id="PS50994"/>
    </source>
</evidence>
<dbReference type="SUPFAM" id="SSF56672">
    <property type="entry name" value="DNA/RNA polymerases"/>
    <property type="match status" value="1"/>
</dbReference>
<dbReference type="InterPro" id="IPR043128">
    <property type="entry name" value="Rev_trsase/Diguanyl_cyclase"/>
</dbReference>
<dbReference type="OrthoDB" id="5875526at2759"/>
<dbReference type="Proteomes" id="UP000054047">
    <property type="component" value="Unassembled WGS sequence"/>
</dbReference>
<dbReference type="InterPro" id="IPR036397">
    <property type="entry name" value="RNaseH_sf"/>
</dbReference>
<evidence type="ECO:0000256" key="1">
    <source>
        <dbReference type="SAM" id="MobiDB-lite"/>
    </source>
</evidence>
<dbReference type="InterPro" id="IPR001584">
    <property type="entry name" value="Integrase_cat-core"/>
</dbReference>
<dbReference type="Pfam" id="PF00078">
    <property type="entry name" value="RVT_1"/>
    <property type="match status" value="1"/>
</dbReference>
<evidence type="ECO:0000313" key="3">
    <source>
        <dbReference type="EMBL" id="KIH46574.1"/>
    </source>
</evidence>
<dbReference type="Gene3D" id="3.30.70.270">
    <property type="match status" value="1"/>
</dbReference>
<dbReference type="PANTHER" id="PTHR47331:SF1">
    <property type="entry name" value="GAG-LIKE PROTEIN"/>
    <property type="match status" value="1"/>
</dbReference>
<gene>
    <name evidence="3" type="ORF">ANCDUO_23372</name>
</gene>
<dbReference type="GO" id="GO:0042575">
    <property type="term" value="C:DNA polymerase complex"/>
    <property type="evidence" value="ECO:0007669"/>
    <property type="project" value="UniProtKB-ARBA"/>
</dbReference>
<dbReference type="SUPFAM" id="SSF53098">
    <property type="entry name" value="Ribonuclease H-like"/>
    <property type="match status" value="1"/>
</dbReference>
<evidence type="ECO:0000313" key="4">
    <source>
        <dbReference type="Proteomes" id="UP000054047"/>
    </source>
</evidence>
<dbReference type="InterPro" id="IPR040676">
    <property type="entry name" value="DUF5641"/>
</dbReference>
<protein>
    <submittedName>
        <fullName evidence="3">Integrase core domain protein</fullName>
    </submittedName>
</protein>
<dbReference type="Pfam" id="PF05380">
    <property type="entry name" value="Peptidase_A17"/>
    <property type="match status" value="1"/>
</dbReference>
<dbReference type="GO" id="GO:0015074">
    <property type="term" value="P:DNA integration"/>
    <property type="evidence" value="ECO:0007669"/>
    <property type="project" value="InterPro"/>
</dbReference>
<dbReference type="GO" id="GO:0003676">
    <property type="term" value="F:nucleic acid binding"/>
    <property type="evidence" value="ECO:0007669"/>
    <property type="project" value="InterPro"/>
</dbReference>